<dbReference type="Pfam" id="PF10613">
    <property type="entry name" value="Lig_chan-Glu_bd"/>
    <property type="match status" value="1"/>
</dbReference>
<evidence type="ECO:0000259" key="18">
    <source>
        <dbReference type="SMART" id="SM00079"/>
    </source>
</evidence>
<dbReference type="EMBL" id="LSMT01000177">
    <property type="protein sequence ID" value="PFX24425.1"/>
    <property type="molecule type" value="Genomic_DNA"/>
</dbReference>
<dbReference type="SUPFAM" id="SSF53822">
    <property type="entry name" value="Periplasmic binding protein-like I"/>
    <property type="match status" value="1"/>
</dbReference>
<evidence type="ECO:0000313" key="20">
    <source>
        <dbReference type="EMBL" id="PFX24425.1"/>
    </source>
</evidence>
<dbReference type="SUPFAM" id="SSF53850">
    <property type="entry name" value="Periplasmic binding protein-like II"/>
    <property type="match status" value="1"/>
</dbReference>
<feature type="domain" description="Ionotropic glutamate receptor L-glutamate and glycine-binding" evidence="19">
    <location>
        <begin position="440"/>
        <end position="503"/>
    </location>
</feature>
<dbReference type="InterPro" id="IPR028082">
    <property type="entry name" value="Peripla_BP_I"/>
</dbReference>
<keyword evidence="8 16" id="KW-0472">Membrane</keyword>
<dbReference type="FunFam" id="1.10.287.70:FF:000143">
    <property type="entry name" value="Probable glutamate receptor"/>
    <property type="match status" value="1"/>
</dbReference>
<evidence type="ECO:0000256" key="1">
    <source>
        <dbReference type="ARBA" id="ARBA00022448"/>
    </source>
</evidence>
<keyword evidence="21" id="KW-1185">Reference proteome</keyword>
<feature type="chain" id="PRO_5013264903" evidence="17">
    <location>
        <begin position="24"/>
        <end position="955"/>
    </location>
</feature>
<dbReference type="InterPro" id="IPR001320">
    <property type="entry name" value="Iontro_rcpt_C"/>
</dbReference>
<keyword evidence="4 17" id="KW-0732">Signal</keyword>
<accession>A0A2B4S7J3</accession>
<feature type="transmembrane region" description="Helical" evidence="16">
    <location>
        <begin position="832"/>
        <end position="856"/>
    </location>
</feature>
<keyword evidence="6" id="KW-0770">Synapse</keyword>
<name>A0A2B4S7J3_STYPI</name>
<comment type="subcellular location">
    <subcellularLocation>
        <location evidence="14">Postsynaptic cell membrane</location>
        <topology evidence="14">Multi-pass membrane protein</topology>
    </subcellularLocation>
</comment>
<dbReference type="Gene3D" id="3.40.190.10">
    <property type="entry name" value="Periplasmic binding protein-like II"/>
    <property type="match status" value="1"/>
</dbReference>
<evidence type="ECO:0000256" key="15">
    <source>
        <dbReference type="SAM" id="MobiDB-lite"/>
    </source>
</evidence>
<dbReference type="AlphaFoldDB" id="A0A2B4S7J3"/>
<keyword evidence="12" id="KW-1071">Ligand-gated ion channel</keyword>
<dbReference type="SMART" id="SM00079">
    <property type="entry name" value="PBPe"/>
    <property type="match status" value="1"/>
</dbReference>
<keyword evidence="10" id="KW-0325">Glycoprotein</keyword>
<keyword evidence="3 16" id="KW-0812">Transmembrane</keyword>
<keyword evidence="5 16" id="KW-1133">Transmembrane helix</keyword>
<feature type="transmembrane region" description="Helical" evidence="16">
    <location>
        <begin position="642"/>
        <end position="664"/>
    </location>
</feature>
<dbReference type="InterPro" id="IPR019594">
    <property type="entry name" value="Glu/Gly-bd"/>
</dbReference>
<dbReference type="FunFam" id="3.40.190.10:FF:000060">
    <property type="entry name" value="Glutamate receptor ionotropic, kainate 1"/>
    <property type="match status" value="1"/>
</dbReference>
<feature type="signal peptide" evidence="17">
    <location>
        <begin position="1"/>
        <end position="23"/>
    </location>
</feature>
<keyword evidence="13" id="KW-0407">Ion channel</keyword>
<dbReference type="GO" id="GO:0004930">
    <property type="term" value="F:G protein-coupled receptor activity"/>
    <property type="evidence" value="ECO:0007669"/>
    <property type="project" value="InterPro"/>
</dbReference>
<evidence type="ECO:0000256" key="2">
    <source>
        <dbReference type="ARBA" id="ARBA00022475"/>
    </source>
</evidence>
<evidence type="ECO:0000256" key="5">
    <source>
        <dbReference type="ARBA" id="ARBA00022989"/>
    </source>
</evidence>
<evidence type="ECO:0000256" key="17">
    <source>
        <dbReference type="SAM" id="SignalP"/>
    </source>
</evidence>
<evidence type="ECO:0000256" key="10">
    <source>
        <dbReference type="ARBA" id="ARBA00023180"/>
    </source>
</evidence>
<dbReference type="Pfam" id="PF00060">
    <property type="entry name" value="Lig_chan"/>
    <property type="match status" value="1"/>
</dbReference>
<dbReference type="InterPro" id="IPR015683">
    <property type="entry name" value="Ionotropic_Glu_rcpt"/>
</dbReference>
<evidence type="ECO:0000256" key="14">
    <source>
        <dbReference type="ARBA" id="ARBA00034104"/>
    </source>
</evidence>
<dbReference type="SMART" id="SM00918">
    <property type="entry name" value="Lig_chan-Glu_bd"/>
    <property type="match status" value="1"/>
</dbReference>
<gene>
    <name evidence="20" type="primary">Grik2</name>
    <name evidence="20" type="ORF">AWC38_SpisGene10982</name>
</gene>
<evidence type="ECO:0000256" key="16">
    <source>
        <dbReference type="SAM" id="Phobius"/>
    </source>
</evidence>
<reference evidence="21" key="1">
    <citation type="journal article" date="2017" name="bioRxiv">
        <title>Comparative analysis of the genomes of Stylophora pistillata and Acropora digitifera provides evidence for extensive differences between species of corals.</title>
        <authorList>
            <person name="Voolstra C.R."/>
            <person name="Li Y."/>
            <person name="Liew Y.J."/>
            <person name="Baumgarten S."/>
            <person name="Zoccola D."/>
            <person name="Flot J.-F."/>
            <person name="Tambutte S."/>
            <person name="Allemand D."/>
            <person name="Aranda M."/>
        </authorList>
    </citation>
    <scope>NUCLEOTIDE SEQUENCE [LARGE SCALE GENOMIC DNA]</scope>
</reference>
<keyword evidence="7" id="KW-0406">Ion transport</keyword>
<proteinExistence type="predicted"/>
<sequence>MCTLICTVVISSILTCSHPAVHARLVKVGAIFENERLVKSFLVAIDNVNKDPNVLPGIELETIINMTKPLDAFDNLKAAQYLIQHGVVAIIGPMRSSDVKYTQPYFSGFHIPQFAPVATDPTFAFTPANFPYLVRMSPSDTIQCQALAGIMKHYNWSQFALLVSKDDYGINGVLALKDEAYKRGWIVVAHEHFEPVSDPNSLDVRKQLKWIRQTGTRIVVLNCYLRYSRQILKQAGDLGMTTDWAWIITDAQTGRDWQTLGDDFVLNQFYGVIGTRLAFGEGSRYKEVAREWKSHKDGELDVVTGKCYDSVLALASALHYMILDGYDVGGEKLKFDFSIGTVKPWKNGAELMKYIKKVRTSGIMNDLEFGGDGSPTFQEFDIVNLGRTGFVKVGKWTPSQGVVMFPEKPVLWLSQSLQAPSDRADTVENISIRVVTVIQPPFIKEQVTKKGEIIYTGFCMELLKRLQQDMKFQYRIEVLPSNQYGSWDFFSQKWNGMIEHLIERKADLAIGPLSVSSQRQTAVDFTQPFMHLGLSILIENKVNEDYKIFSFLKPFNTSLWLAIVAGTILIGFFLWLHATFSPRGYHGRIAQSRDQNSVRDDHWSTKDCLRLFESAWSSFSYTVGQGADVTHPQSTSGRVVIAFWWFAMLIISASYTANLASFLVTDVFETPINSLEDLASQTKIKYGCVKDSHTMAFFQMSRVPTYAKMWAFMRRHDTLVENVNDGISRARQGGFAFISESAVLDYYTGQRPCNTLTTIGRVFGKFGYGFALPKNSPFTHQFSVKILDLRQKGFLKLLRERWLHGVCETILQESSDTSFTGDVLVFNDMAGAFYAVFFGLALSLITLLVELAWAAYKDRKRGQTFSLLQRFKDRVVRSWKSKRGKSLNRYKYHSKADANWSIALQQLRTLLPKNKDVEDKPKIGNEDESQRKSGLHHHHATEHVNQHNSKPSAYI</sequence>
<dbReference type="OrthoDB" id="5984008at2759"/>
<feature type="domain" description="Ionotropic glutamate receptor C-terminal" evidence="18">
    <location>
        <begin position="431"/>
        <end position="805"/>
    </location>
</feature>
<dbReference type="STRING" id="50429.A0A2B4S7J3"/>
<dbReference type="GO" id="GO:0045211">
    <property type="term" value="C:postsynaptic membrane"/>
    <property type="evidence" value="ECO:0007669"/>
    <property type="project" value="UniProtKB-SubCell"/>
</dbReference>
<dbReference type="FunFam" id="3.40.190.10:FF:000024">
    <property type="entry name" value="Glutamate receptor, ionotropic, delta 1"/>
    <property type="match status" value="1"/>
</dbReference>
<dbReference type="Gene3D" id="1.10.287.70">
    <property type="match status" value="1"/>
</dbReference>
<dbReference type="Pfam" id="PF01094">
    <property type="entry name" value="ANF_receptor"/>
    <property type="match status" value="1"/>
</dbReference>
<evidence type="ECO:0000256" key="9">
    <source>
        <dbReference type="ARBA" id="ARBA00023170"/>
    </source>
</evidence>
<dbReference type="GO" id="GO:0015276">
    <property type="term" value="F:ligand-gated monoatomic ion channel activity"/>
    <property type="evidence" value="ECO:0007669"/>
    <property type="project" value="InterPro"/>
</dbReference>
<evidence type="ECO:0000256" key="4">
    <source>
        <dbReference type="ARBA" id="ARBA00022729"/>
    </source>
</evidence>
<evidence type="ECO:0000256" key="8">
    <source>
        <dbReference type="ARBA" id="ARBA00023136"/>
    </source>
</evidence>
<evidence type="ECO:0000256" key="6">
    <source>
        <dbReference type="ARBA" id="ARBA00023018"/>
    </source>
</evidence>
<evidence type="ECO:0000256" key="13">
    <source>
        <dbReference type="ARBA" id="ARBA00023303"/>
    </source>
</evidence>
<organism evidence="20 21">
    <name type="scientific">Stylophora pistillata</name>
    <name type="common">Smooth cauliflower coral</name>
    <dbReference type="NCBI Taxonomy" id="50429"/>
    <lineage>
        <taxon>Eukaryota</taxon>
        <taxon>Metazoa</taxon>
        <taxon>Cnidaria</taxon>
        <taxon>Anthozoa</taxon>
        <taxon>Hexacorallia</taxon>
        <taxon>Scleractinia</taxon>
        <taxon>Astrocoeniina</taxon>
        <taxon>Pocilloporidae</taxon>
        <taxon>Stylophora</taxon>
    </lineage>
</organism>
<evidence type="ECO:0000256" key="11">
    <source>
        <dbReference type="ARBA" id="ARBA00023257"/>
    </source>
</evidence>
<comment type="caution">
    <text evidence="20">The sequence shown here is derived from an EMBL/GenBank/DDBJ whole genome shotgun (WGS) entry which is preliminary data.</text>
</comment>
<feature type="compositionally biased region" description="Basic and acidic residues" evidence="15">
    <location>
        <begin position="915"/>
        <end position="931"/>
    </location>
</feature>
<dbReference type="PANTHER" id="PTHR18966">
    <property type="entry name" value="IONOTROPIC GLUTAMATE RECEPTOR"/>
    <property type="match status" value="1"/>
</dbReference>
<dbReference type="InterPro" id="IPR001828">
    <property type="entry name" value="ANF_lig-bd_rcpt"/>
</dbReference>
<feature type="region of interest" description="Disordered" evidence="15">
    <location>
        <begin position="915"/>
        <end position="955"/>
    </location>
</feature>
<keyword evidence="1" id="KW-0813">Transport</keyword>
<evidence type="ECO:0000256" key="3">
    <source>
        <dbReference type="ARBA" id="ARBA00022692"/>
    </source>
</evidence>
<keyword evidence="9 20" id="KW-0675">Receptor</keyword>
<keyword evidence="11" id="KW-0628">Postsynaptic cell membrane</keyword>
<feature type="transmembrane region" description="Helical" evidence="16">
    <location>
        <begin position="559"/>
        <end position="578"/>
    </location>
</feature>
<dbReference type="PRINTS" id="PR00248">
    <property type="entry name" value="GPCRMGR"/>
</dbReference>
<evidence type="ECO:0000256" key="7">
    <source>
        <dbReference type="ARBA" id="ARBA00023065"/>
    </source>
</evidence>
<dbReference type="InterPro" id="IPR000337">
    <property type="entry name" value="GPCR_3"/>
</dbReference>
<keyword evidence="2" id="KW-1003">Cell membrane</keyword>
<evidence type="ECO:0000313" key="21">
    <source>
        <dbReference type="Proteomes" id="UP000225706"/>
    </source>
</evidence>
<evidence type="ECO:0000256" key="12">
    <source>
        <dbReference type="ARBA" id="ARBA00023286"/>
    </source>
</evidence>
<dbReference type="Gene3D" id="3.40.50.2300">
    <property type="match status" value="2"/>
</dbReference>
<dbReference type="Proteomes" id="UP000225706">
    <property type="component" value="Unassembled WGS sequence"/>
</dbReference>
<protein>
    <submittedName>
        <fullName evidence="20">Glutamate receptor ionotropic, kainate 2</fullName>
    </submittedName>
</protein>
<feature type="compositionally biased region" description="Polar residues" evidence="15">
    <location>
        <begin position="946"/>
        <end position="955"/>
    </location>
</feature>
<evidence type="ECO:0000259" key="19">
    <source>
        <dbReference type="SMART" id="SM00918"/>
    </source>
</evidence>